<feature type="transmembrane region" description="Helical" evidence="1">
    <location>
        <begin position="6"/>
        <end position="23"/>
    </location>
</feature>
<dbReference type="Proteomes" id="UP000465302">
    <property type="component" value="Unassembled WGS sequence"/>
</dbReference>
<evidence type="ECO:0000256" key="1">
    <source>
        <dbReference type="SAM" id="Phobius"/>
    </source>
</evidence>
<feature type="transmembrane region" description="Helical" evidence="1">
    <location>
        <begin position="227"/>
        <end position="248"/>
    </location>
</feature>
<evidence type="ECO:0000313" key="4">
    <source>
        <dbReference type="Proteomes" id="UP000220914"/>
    </source>
</evidence>
<comment type="caution">
    <text evidence="3">The sequence shown here is derived from an EMBL/GenBank/DDBJ whole genome shotgun (WGS) entry which is preliminary data.</text>
</comment>
<reference evidence="2" key="3">
    <citation type="submission" date="2020-02" db="EMBL/GenBank/DDBJ databases">
        <authorList>
            <person name="Matsumoto Y."/>
            <person name="Motooka D."/>
            <person name="Nakamura S."/>
        </authorList>
    </citation>
    <scope>NUCLEOTIDE SEQUENCE</scope>
    <source>
        <strain evidence="2">JCM 6377</strain>
    </source>
</reference>
<feature type="transmembrane region" description="Helical" evidence="1">
    <location>
        <begin position="260"/>
        <end position="278"/>
    </location>
</feature>
<dbReference type="AlphaFoldDB" id="A0A2A7MQK0"/>
<feature type="transmembrane region" description="Helical" evidence="1">
    <location>
        <begin position="162"/>
        <end position="181"/>
    </location>
</feature>
<dbReference type="OrthoDB" id="4382070at2"/>
<dbReference type="RefSeq" id="WP_097944370.1">
    <property type="nucleotide sequence ID" value="NZ_BLKS01000001.1"/>
</dbReference>
<dbReference type="EMBL" id="BLKS01000001">
    <property type="protein sequence ID" value="GFG51913.1"/>
    <property type="molecule type" value="Genomic_DNA"/>
</dbReference>
<sequence>MPEWVVVVLALAAAVTSALGIVIRQRATIEIPPEEGVTTTMFRKLLRNRLWWAGTAVAASGYGFQALALTWGSLILVAPLLVSALLFALPMSARMAHRRVTTHDWVWALILTVGLAIFVTLARVQHGDYRPPLLVSITAAVICVTVVGGCIVGGARAQGRNRALLIATAVGVMFGAVAVLTKVTVQRLNDEGVWGMLVVPAPYLVVFLGVAATLLQQSAFHAGALQTSVPTMLVLEPLVAVSLGVVVLGETLAVTDPVRIGLLAAAVLAMAAATIRLGRDEGAFEEQLEAEITHRTETPT</sequence>
<evidence type="ECO:0000313" key="5">
    <source>
        <dbReference type="Proteomes" id="UP000465302"/>
    </source>
</evidence>
<feature type="transmembrane region" description="Helical" evidence="1">
    <location>
        <begin position="134"/>
        <end position="155"/>
    </location>
</feature>
<dbReference type="Proteomes" id="UP000220914">
    <property type="component" value="Unassembled WGS sequence"/>
</dbReference>
<name>A0A2A7MQK0_MYCAG</name>
<feature type="transmembrane region" description="Helical" evidence="1">
    <location>
        <begin position="74"/>
        <end position="93"/>
    </location>
</feature>
<evidence type="ECO:0000313" key="3">
    <source>
        <dbReference type="EMBL" id="PEG33611.1"/>
    </source>
</evidence>
<reference evidence="2 5" key="2">
    <citation type="journal article" date="2019" name="Emerg. Microbes Infect.">
        <title>Comprehensive subspecies identification of 175 nontuberculous mycobacteria species based on 7547 genomic profiles.</title>
        <authorList>
            <person name="Matsumoto Y."/>
            <person name="Kinjo T."/>
            <person name="Motooka D."/>
            <person name="Nabeya D."/>
            <person name="Jung N."/>
            <person name="Uechi K."/>
            <person name="Horii T."/>
            <person name="Iida T."/>
            <person name="Fujita J."/>
            <person name="Nakamura S."/>
        </authorList>
    </citation>
    <scope>NUCLEOTIDE SEQUENCE [LARGE SCALE GENOMIC DNA]</scope>
    <source>
        <strain evidence="2 5">JCM 6377</strain>
    </source>
</reference>
<accession>A0A2A7MQK0</accession>
<protein>
    <recommendedName>
        <fullName evidence="6">Integral membrane alanine valine and leucine rich protein</fullName>
    </recommendedName>
</protein>
<feature type="transmembrane region" description="Helical" evidence="1">
    <location>
        <begin position="50"/>
        <end position="68"/>
    </location>
</feature>
<feature type="transmembrane region" description="Helical" evidence="1">
    <location>
        <begin position="193"/>
        <end position="215"/>
    </location>
</feature>
<keyword evidence="1" id="KW-0812">Transmembrane</keyword>
<evidence type="ECO:0000313" key="2">
    <source>
        <dbReference type="EMBL" id="GFG51913.1"/>
    </source>
</evidence>
<dbReference type="PANTHER" id="PTHR40761:SF1">
    <property type="entry name" value="CONSERVED INTEGRAL MEMBRANE ALANINE VALINE AND LEUCINE RICH PROTEIN-RELATED"/>
    <property type="match status" value="1"/>
</dbReference>
<keyword evidence="1" id="KW-0472">Membrane</keyword>
<organism evidence="3 4">
    <name type="scientific">Mycolicibacterium agri</name>
    <name type="common">Mycobacterium agri</name>
    <dbReference type="NCBI Taxonomy" id="36811"/>
    <lineage>
        <taxon>Bacteria</taxon>
        <taxon>Bacillati</taxon>
        <taxon>Actinomycetota</taxon>
        <taxon>Actinomycetes</taxon>
        <taxon>Mycobacteriales</taxon>
        <taxon>Mycobacteriaceae</taxon>
        <taxon>Mycolicibacterium</taxon>
    </lineage>
</organism>
<dbReference type="PANTHER" id="PTHR40761">
    <property type="entry name" value="CONSERVED INTEGRAL MEMBRANE ALANINE VALINE AND LEUCINE RICH PROTEIN-RELATED"/>
    <property type="match status" value="1"/>
</dbReference>
<keyword evidence="4" id="KW-1185">Reference proteome</keyword>
<keyword evidence="1" id="KW-1133">Transmembrane helix</keyword>
<feature type="transmembrane region" description="Helical" evidence="1">
    <location>
        <begin position="105"/>
        <end position="122"/>
    </location>
</feature>
<gene>
    <name evidence="3" type="ORF">CQY20_29940</name>
    <name evidence="2" type="ORF">MAGR_33540</name>
</gene>
<evidence type="ECO:0008006" key="6">
    <source>
        <dbReference type="Google" id="ProtNLM"/>
    </source>
</evidence>
<dbReference type="NCBIfam" id="NF038012">
    <property type="entry name" value="DMT_1"/>
    <property type="match status" value="1"/>
</dbReference>
<reference evidence="3 4" key="1">
    <citation type="submission" date="2017-10" db="EMBL/GenBank/DDBJ databases">
        <title>The new phylogeny of genus Mycobacterium.</title>
        <authorList>
            <person name="Tortoli E."/>
            <person name="Trovato A."/>
            <person name="Cirillo D.M."/>
        </authorList>
    </citation>
    <scope>NUCLEOTIDE SEQUENCE [LARGE SCALE GENOMIC DNA]</scope>
    <source>
        <strain evidence="3 4">CCUG37673</strain>
    </source>
</reference>
<proteinExistence type="predicted"/>
<dbReference type="EMBL" id="PDCP01000102">
    <property type="protein sequence ID" value="PEG33611.1"/>
    <property type="molecule type" value="Genomic_DNA"/>
</dbReference>